<evidence type="ECO:0000313" key="10">
    <source>
        <dbReference type="EMBL" id="KPP70266.1"/>
    </source>
</evidence>
<evidence type="ECO:0000256" key="8">
    <source>
        <dbReference type="SAM" id="Phobius"/>
    </source>
</evidence>
<organism evidence="10 11">
    <name type="scientific">Scleropages formosus</name>
    <name type="common">Asian bonytongue</name>
    <name type="synonym">Osteoglossum formosum</name>
    <dbReference type="NCBI Taxonomy" id="113540"/>
    <lineage>
        <taxon>Eukaryota</taxon>
        <taxon>Metazoa</taxon>
        <taxon>Chordata</taxon>
        <taxon>Craniata</taxon>
        <taxon>Vertebrata</taxon>
        <taxon>Euteleostomi</taxon>
        <taxon>Actinopterygii</taxon>
        <taxon>Neopterygii</taxon>
        <taxon>Teleostei</taxon>
        <taxon>Osteoglossocephala</taxon>
        <taxon>Osteoglossomorpha</taxon>
        <taxon>Osteoglossiformes</taxon>
        <taxon>Osteoglossidae</taxon>
        <taxon>Scleropages</taxon>
    </lineage>
</organism>
<dbReference type="PROSITE" id="PS51225">
    <property type="entry name" value="MARVEL"/>
    <property type="match status" value="3"/>
</dbReference>
<feature type="transmembrane region" description="Helical" evidence="8">
    <location>
        <begin position="84"/>
        <end position="107"/>
    </location>
</feature>
<protein>
    <submittedName>
        <fullName evidence="10">Myeloid-associated differentiation marker-like protein 2-like</fullName>
    </submittedName>
</protein>
<feature type="transmembrane region" description="Helical" evidence="8">
    <location>
        <begin position="305"/>
        <end position="325"/>
    </location>
</feature>
<evidence type="ECO:0000256" key="7">
    <source>
        <dbReference type="PROSITE-ProRule" id="PRU00581"/>
    </source>
</evidence>
<evidence type="ECO:0000256" key="2">
    <source>
        <dbReference type="ARBA" id="ARBA00022692"/>
    </source>
</evidence>
<feature type="transmembrane region" description="Helical" evidence="8">
    <location>
        <begin position="16"/>
        <end position="37"/>
    </location>
</feature>
<evidence type="ECO:0000313" key="11">
    <source>
        <dbReference type="Proteomes" id="UP000034805"/>
    </source>
</evidence>
<keyword evidence="2 7" id="KW-0812">Transmembrane</keyword>
<feature type="transmembrane region" description="Helical" evidence="8">
    <location>
        <begin position="412"/>
        <end position="433"/>
    </location>
</feature>
<dbReference type="PANTHER" id="PTHR17068:SF12">
    <property type="entry name" value="MYELOID-ASSOCIATED DIFFERENTIATION MARKER-LIKE PROTEIN 2"/>
    <property type="match status" value="1"/>
</dbReference>
<comment type="similarity">
    <text evidence="6">Belongs to the MAL family.</text>
</comment>
<dbReference type="InterPro" id="IPR047123">
    <property type="entry name" value="MYADM-like"/>
</dbReference>
<feature type="transmembrane region" description="Helical" evidence="8">
    <location>
        <begin position="371"/>
        <end position="392"/>
    </location>
</feature>
<proteinExistence type="inferred from homology"/>
<feature type="transmembrane region" description="Helical" evidence="8">
    <location>
        <begin position="282"/>
        <end position="299"/>
    </location>
</feature>
<dbReference type="AlphaFoldDB" id="A0A0P7YR61"/>
<feature type="transmembrane region" description="Helical" evidence="8">
    <location>
        <begin position="522"/>
        <end position="546"/>
    </location>
</feature>
<feature type="transmembrane region" description="Helical" evidence="8">
    <location>
        <begin position="445"/>
        <end position="470"/>
    </location>
</feature>
<feature type="transmembrane region" description="Helical" evidence="8">
    <location>
        <begin position="175"/>
        <end position="202"/>
    </location>
</feature>
<feature type="domain" description="MARVEL" evidence="9">
    <location>
        <begin position="144"/>
        <end position="282"/>
    </location>
</feature>
<feature type="transmembrane region" description="Helical" evidence="8">
    <location>
        <begin position="345"/>
        <end position="365"/>
    </location>
</feature>
<name>A0A0P7YR61_SCLFO</name>
<feature type="transmembrane region" description="Helical" evidence="8">
    <location>
        <begin position="482"/>
        <end position="502"/>
    </location>
</feature>
<evidence type="ECO:0000256" key="1">
    <source>
        <dbReference type="ARBA" id="ARBA00004141"/>
    </source>
</evidence>
<keyword evidence="5 7" id="KW-0472">Membrane</keyword>
<sequence>MDQISFTPSILKSDRGILHILEVVLCAVSFLLVSFNQHPMHTFWVWCMFTWAFCFIMTLIIMVIELFKIDLLLKFFQIMDWDDFALGMAMLSTIMVFSASVIYPVFYACLHCFVSILASITSCLCFIAYAVEAVRGKLSIKGSYLSIMPGFFKVLEAYVTCIIFISLTGYVGKPGLYWCILVYIVPFPVTLLVIVVNVLQLLKRCLPFQLSKIVIVFLVVSVLLYITAAIIWPIYSFKGITRPTDCGPNNCIWNIIFVVTLGTYVNLGLFTVDLILTHILRLLEIILCAVVFAIATYHGALIHPYGVWCVFTWLFCFGVSLFILIMEITKWKDLLVICLPKWDDFTCGMTMLCSLMMLSASFIYAVRYARLPWIDTILCAAASFAGLSVYVADAVMAKLKCPSGYLSNIPGFLRVMEAFVANIIFSGVGSYFLGISPEYRPSGMIWCSLIYSICFIATVVIMVLHLIKFLNILCCPLDKVELVFNVLAVLMYLSAAVTWPLYGYYYKYHCENCYYCCLVDETVVTVMTVINLILYVVDLAYSIIAIKNRI</sequence>
<gene>
    <name evidence="10" type="ORF">Z043_110918</name>
</gene>
<feature type="transmembrane region" description="Helical" evidence="8">
    <location>
        <begin position="214"/>
        <end position="235"/>
    </location>
</feature>
<dbReference type="Proteomes" id="UP000034805">
    <property type="component" value="Unassembled WGS sequence"/>
</dbReference>
<dbReference type="InterPro" id="IPR008253">
    <property type="entry name" value="Marvel"/>
</dbReference>
<accession>A0A0P7YR61</accession>
<feature type="domain" description="MARVEL" evidence="9">
    <location>
        <begin position="10"/>
        <end position="141"/>
    </location>
</feature>
<dbReference type="GO" id="GO:0016020">
    <property type="term" value="C:membrane"/>
    <property type="evidence" value="ECO:0007669"/>
    <property type="project" value="UniProtKB-SubCell"/>
</dbReference>
<keyword evidence="3" id="KW-0677">Repeat</keyword>
<evidence type="ECO:0000256" key="6">
    <source>
        <dbReference type="ARBA" id="ARBA00034721"/>
    </source>
</evidence>
<comment type="subcellular location">
    <subcellularLocation>
        <location evidence="1">Membrane</location>
        <topology evidence="1">Multi-pass membrane protein</topology>
    </subcellularLocation>
</comment>
<feature type="domain" description="MARVEL" evidence="9">
    <location>
        <begin position="405"/>
        <end position="547"/>
    </location>
</feature>
<dbReference type="PANTHER" id="PTHR17068">
    <property type="entry name" value="MYELOID-ASSOCIATED DIFFERENTIATION MARKER MYADM FAMILY MEMBER"/>
    <property type="match status" value="1"/>
</dbReference>
<evidence type="ECO:0000256" key="3">
    <source>
        <dbReference type="ARBA" id="ARBA00022737"/>
    </source>
</evidence>
<evidence type="ECO:0000256" key="4">
    <source>
        <dbReference type="ARBA" id="ARBA00022989"/>
    </source>
</evidence>
<evidence type="ECO:0000259" key="9">
    <source>
        <dbReference type="PROSITE" id="PS51225"/>
    </source>
</evidence>
<evidence type="ECO:0000256" key="5">
    <source>
        <dbReference type="ARBA" id="ARBA00023136"/>
    </source>
</evidence>
<reference evidence="10" key="1">
    <citation type="submission" date="2015-08" db="EMBL/GenBank/DDBJ databases">
        <title>The genome of the Asian arowana (Scleropages formosus).</title>
        <authorList>
            <person name="Tan M.H."/>
            <person name="Gan H.M."/>
            <person name="Croft L.J."/>
            <person name="Austin C.M."/>
        </authorList>
    </citation>
    <scope>NUCLEOTIDE SEQUENCE [LARGE SCALE GENOMIC DNA]</scope>
    <source>
        <strain evidence="10">Aro1</strain>
    </source>
</reference>
<feature type="transmembrane region" description="Helical" evidence="8">
    <location>
        <begin position="151"/>
        <end position="169"/>
    </location>
</feature>
<feature type="transmembrane region" description="Helical" evidence="8">
    <location>
        <begin position="43"/>
        <end position="64"/>
    </location>
</feature>
<comment type="caution">
    <text evidence="10">The sequence shown here is derived from an EMBL/GenBank/DDBJ whole genome shotgun (WGS) entry which is preliminary data.</text>
</comment>
<keyword evidence="4 8" id="KW-1133">Transmembrane helix</keyword>
<dbReference type="EMBL" id="JARO02003554">
    <property type="protein sequence ID" value="KPP70266.1"/>
    <property type="molecule type" value="Genomic_DNA"/>
</dbReference>
<feature type="transmembrane region" description="Helical" evidence="8">
    <location>
        <begin position="255"/>
        <end position="275"/>
    </location>
</feature>
<feature type="transmembrane region" description="Helical" evidence="8">
    <location>
        <begin position="113"/>
        <end position="131"/>
    </location>
</feature>